<dbReference type="Gene3D" id="3.60.10.10">
    <property type="entry name" value="Endonuclease/exonuclease/phosphatase"/>
    <property type="match status" value="1"/>
</dbReference>
<gene>
    <name evidence="1" type="ORF">ACH5RR_012576</name>
</gene>
<evidence type="ECO:0000313" key="1">
    <source>
        <dbReference type="EMBL" id="KAL3527920.1"/>
    </source>
</evidence>
<accession>A0ABD3ABJ0</accession>
<dbReference type="SUPFAM" id="SSF56219">
    <property type="entry name" value="DNase I-like"/>
    <property type="match status" value="1"/>
</dbReference>
<reference evidence="1 2" key="1">
    <citation type="submission" date="2024-11" db="EMBL/GenBank/DDBJ databases">
        <title>A near-complete genome assembly of Cinchona calisaya.</title>
        <authorList>
            <person name="Lian D.C."/>
            <person name="Zhao X.W."/>
            <person name="Wei L."/>
        </authorList>
    </citation>
    <scope>NUCLEOTIDE SEQUENCE [LARGE SCALE GENOMIC DNA]</scope>
    <source>
        <tissue evidence="1">Nenye</tissue>
    </source>
</reference>
<dbReference type="Proteomes" id="UP001630127">
    <property type="component" value="Unassembled WGS sequence"/>
</dbReference>
<dbReference type="PANTHER" id="PTHR33710">
    <property type="entry name" value="BNAC02G09200D PROTEIN"/>
    <property type="match status" value="1"/>
</dbReference>
<dbReference type="AlphaFoldDB" id="A0ABD3ABJ0"/>
<sequence>MLSDRMHIWGNQVILIKDFNDILDSSEKRGGRPRTKGYFRVFTDFLIHNSLVDVGFKGRIWTWANYWDGLGLIEERLDRTFVNHLWILMYNAAGLSHNPNKSSGHMMLLLDTKTNTFYHKKRFIFYQRWLNCSRVTDIVVRL</sequence>
<dbReference type="EMBL" id="JBJUIK010000005">
    <property type="protein sequence ID" value="KAL3527920.1"/>
    <property type="molecule type" value="Genomic_DNA"/>
</dbReference>
<organism evidence="1 2">
    <name type="scientific">Cinchona calisaya</name>
    <dbReference type="NCBI Taxonomy" id="153742"/>
    <lineage>
        <taxon>Eukaryota</taxon>
        <taxon>Viridiplantae</taxon>
        <taxon>Streptophyta</taxon>
        <taxon>Embryophyta</taxon>
        <taxon>Tracheophyta</taxon>
        <taxon>Spermatophyta</taxon>
        <taxon>Magnoliopsida</taxon>
        <taxon>eudicotyledons</taxon>
        <taxon>Gunneridae</taxon>
        <taxon>Pentapetalae</taxon>
        <taxon>asterids</taxon>
        <taxon>lamiids</taxon>
        <taxon>Gentianales</taxon>
        <taxon>Rubiaceae</taxon>
        <taxon>Cinchonoideae</taxon>
        <taxon>Cinchoneae</taxon>
        <taxon>Cinchona</taxon>
    </lineage>
</organism>
<name>A0ABD3ABJ0_9GENT</name>
<dbReference type="PANTHER" id="PTHR33710:SF71">
    <property type="entry name" value="ENDONUCLEASE_EXONUCLEASE_PHOSPHATASE DOMAIN-CONTAINING PROTEIN"/>
    <property type="match status" value="1"/>
</dbReference>
<protein>
    <submittedName>
        <fullName evidence="1">Uncharacterized protein</fullName>
    </submittedName>
</protein>
<evidence type="ECO:0000313" key="2">
    <source>
        <dbReference type="Proteomes" id="UP001630127"/>
    </source>
</evidence>
<comment type="caution">
    <text evidence="1">The sequence shown here is derived from an EMBL/GenBank/DDBJ whole genome shotgun (WGS) entry which is preliminary data.</text>
</comment>
<proteinExistence type="predicted"/>
<dbReference type="InterPro" id="IPR036691">
    <property type="entry name" value="Endo/exonu/phosph_ase_sf"/>
</dbReference>
<keyword evidence="2" id="KW-1185">Reference proteome</keyword>